<gene>
    <name evidence="2" type="ORF">FRZ44_39390</name>
</gene>
<keyword evidence="3" id="KW-1185">Reference proteome</keyword>
<feature type="compositionally biased region" description="Basic residues" evidence="1">
    <location>
        <begin position="36"/>
        <end position="51"/>
    </location>
</feature>
<sequence>MKKRKPAKSPAKGRRPTAKKPKAAARKAATKTSKVVAKKPKPAARKPKALARKTPDPVELDSRDSFPASDPPSWVSVTGEGTPDRSGRKRRP</sequence>
<proteinExistence type="predicted"/>
<organism evidence="2 3">
    <name type="scientific">Hypericibacter terrae</name>
    <dbReference type="NCBI Taxonomy" id="2602015"/>
    <lineage>
        <taxon>Bacteria</taxon>
        <taxon>Pseudomonadati</taxon>
        <taxon>Pseudomonadota</taxon>
        <taxon>Alphaproteobacteria</taxon>
        <taxon>Rhodospirillales</taxon>
        <taxon>Dongiaceae</taxon>
        <taxon>Hypericibacter</taxon>
    </lineage>
</organism>
<evidence type="ECO:0000313" key="3">
    <source>
        <dbReference type="Proteomes" id="UP000326202"/>
    </source>
</evidence>
<dbReference type="KEGG" id="htq:FRZ44_39390"/>
<dbReference type="EMBL" id="CP042906">
    <property type="protein sequence ID" value="QEX18632.1"/>
    <property type="molecule type" value="Genomic_DNA"/>
</dbReference>
<accession>A0A5J6MLZ3</accession>
<evidence type="ECO:0000313" key="2">
    <source>
        <dbReference type="EMBL" id="QEX18632.1"/>
    </source>
</evidence>
<dbReference type="AlphaFoldDB" id="A0A5J6MLZ3"/>
<feature type="compositionally biased region" description="Basic residues" evidence="1">
    <location>
        <begin position="1"/>
        <end position="29"/>
    </location>
</feature>
<dbReference type="Proteomes" id="UP000326202">
    <property type="component" value="Chromosome"/>
</dbReference>
<feature type="compositionally biased region" description="Basic and acidic residues" evidence="1">
    <location>
        <begin position="53"/>
        <end position="64"/>
    </location>
</feature>
<name>A0A5J6MLZ3_9PROT</name>
<dbReference type="RefSeq" id="WP_151178767.1">
    <property type="nucleotide sequence ID" value="NZ_CP042906.1"/>
</dbReference>
<reference evidence="2 3" key="1">
    <citation type="submission" date="2019-08" db="EMBL/GenBank/DDBJ databases">
        <title>Hyperibacter terrae gen. nov., sp. nov. and Hyperibacter viscosus sp. nov., two new members in the family Rhodospirillaceae isolated from the rhizosphere of Hypericum perforatum.</title>
        <authorList>
            <person name="Noviana Z."/>
        </authorList>
    </citation>
    <scope>NUCLEOTIDE SEQUENCE [LARGE SCALE GENOMIC DNA]</scope>
    <source>
        <strain evidence="2 3">R5913</strain>
    </source>
</reference>
<dbReference type="OrthoDB" id="7267013at2"/>
<feature type="region of interest" description="Disordered" evidence="1">
    <location>
        <begin position="1"/>
        <end position="92"/>
    </location>
</feature>
<protein>
    <submittedName>
        <fullName evidence="2">Uncharacterized protein</fullName>
    </submittedName>
</protein>
<evidence type="ECO:0000256" key="1">
    <source>
        <dbReference type="SAM" id="MobiDB-lite"/>
    </source>
</evidence>